<feature type="region of interest" description="Disordered" evidence="1">
    <location>
        <begin position="220"/>
        <end position="255"/>
    </location>
</feature>
<evidence type="ECO:0000256" key="1">
    <source>
        <dbReference type="SAM" id="MobiDB-lite"/>
    </source>
</evidence>
<proteinExistence type="predicted"/>
<evidence type="ECO:0000313" key="3">
    <source>
        <dbReference type="Proteomes" id="UP001642484"/>
    </source>
</evidence>
<comment type="caution">
    <text evidence="2">The sequence shown here is derived from an EMBL/GenBank/DDBJ whole genome shotgun (WGS) entry which is preliminary data.</text>
</comment>
<organism evidence="2 3">
    <name type="scientific">Durusdinium trenchii</name>
    <dbReference type="NCBI Taxonomy" id="1381693"/>
    <lineage>
        <taxon>Eukaryota</taxon>
        <taxon>Sar</taxon>
        <taxon>Alveolata</taxon>
        <taxon>Dinophyceae</taxon>
        <taxon>Suessiales</taxon>
        <taxon>Symbiodiniaceae</taxon>
        <taxon>Durusdinium</taxon>
    </lineage>
</organism>
<accession>A0ABP0QJ20</accession>
<dbReference type="EMBL" id="CAXAMN010024475">
    <property type="protein sequence ID" value="CAK9087141.1"/>
    <property type="molecule type" value="Genomic_DNA"/>
</dbReference>
<gene>
    <name evidence="2" type="ORF">CCMP2556_LOCUS42161</name>
</gene>
<reference evidence="2 3" key="1">
    <citation type="submission" date="2024-02" db="EMBL/GenBank/DDBJ databases">
        <authorList>
            <person name="Chen Y."/>
            <person name="Shah S."/>
            <person name="Dougan E. K."/>
            <person name="Thang M."/>
            <person name="Chan C."/>
        </authorList>
    </citation>
    <scope>NUCLEOTIDE SEQUENCE [LARGE SCALE GENOMIC DNA]</scope>
</reference>
<keyword evidence="3" id="KW-1185">Reference proteome</keyword>
<feature type="compositionally biased region" description="Basic and acidic residues" evidence="1">
    <location>
        <begin position="323"/>
        <end position="334"/>
    </location>
</feature>
<dbReference type="Proteomes" id="UP001642484">
    <property type="component" value="Unassembled WGS sequence"/>
</dbReference>
<feature type="region of interest" description="Disordered" evidence="1">
    <location>
        <begin position="287"/>
        <end position="338"/>
    </location>
</feature>
<evidence type="ECO:0000313" key="2">
    <source>
        <dbReference type="EMBL" id="CAK9087141.1"/>
    </source>
</evidence>
<sequence length="446" mass="49527">MSAAQQPSRDVQLLSACFDCQKQDDLITVDEDQKEIDDMRPDDRANFFQPNASVLGRSLEVFENLGRVMSVDEIEQAIRTKFGEADCDSGLAHAQAVALKGMAVWIVRQRKKSNGCTKKARDWLLPLKQKVGEKLMVKKFTRKPEGSHMDTMETQLTGPVADAVPQAKESKQAASNKIPTVDQPACLEAVLRVLAKHPPVGFDPTAQHKKLFKNRLQAATTCEPSEGRGADASTPKAGGTSFANDQDPAASGPSLARKNHIDELHEDTLPYELAPGVNLPAPVEVSHAEVPPSGEAPVIDGQGTTVREVEDPRQGQSLSKGQCEPDKPKAKKDQSGGPLWAHYNEFMRRARSLGRTHEEANQIWKLSAIRRTILENMSESERRKRRLTLRYRLFLSGQSEEQCSWQETFAKYRFVTLHLHLIKLKSSVFLNACAQRRREDASVAAC</sequence>
<name>A0ABP0QJ20_9DINO</name>
<protein>
    <submittedName>
        <fullName evidence="2">Uncharacterized protein</fullName>
    </submittedName>
</protein>